<dbReference type="RefSeq" id="WP_185032993.1">
    <property type="nucleotide sequence ID" value="NZ_BNBN01000013.1"/>
</dbReference>
<name>A0A7X0HJM3_9ACTN</name>
<evidence type="ECO:0000313" key="2">
    <source>
        <dbReference type="Proteomes" id="UP000540423"/>
    </source>
</evidence>
<proteinExistence type="predicted"/>
<sequence>MKPLRVVPGRGPVGARLYVGLADGRSLAWYDRDTGRVSLLADGRRDDVLAALAPYVTGPVTVGPPPVPTPADLVRLALHPDDDLAPNRPGEALHTALADVPPARRFRSDPRRERLAALQAVGDELDTLEGAGWRVLHSVPLPGQAHLDHLLIGPAGPFSVHTVPGRRRFHADTPAGATHLRRAARDAERASFVLAAAVRPVLAVAGTSRVDAGPPSGDVLLLSEREARTALARLGGVLKPADIESLYASARDRHTWLRA</sequence>
<organism evidence="1 2">
    <name type="scientific">Streptomyces candidus</name>
    <dbReference type="NCBI Taxonomy" id="67283"/>
    <lineage>
        <taxon>Bacteria</taxon>
        <taxon>Bacillati</taxon>
        <taxon>Actinomycetota</taxon>
        <taxon>Actinomycetes</taxon>
        <taxon>Kitasatosporales</taxon>
        <taxon>Streptomycetaceae</taxon>
        <taxon>Streptomyces</taxon>
    </lineage>
</organism>
<evidence type="ECO:0000313" key="1">
    <source>
        <dbReference type="EMBL" id="MBB6437569.1"/>
    </source>
</evidence>
<protein>
    <recommendedName>
        <fullName evidence="3">NERD domain-containing protein</fullName>
    </recommendedName>
</protein>
<dbReference type="AlphaFoldDB" id="A0A7X0HJM3"/>
<reference evidence="1 2" key="1">
    <citation type="submission" date="2020-08" db="EMBL/GenBank/DDBJ databases">
        <title>Genomic Encyclopedia of Type Strains, Phase IV (KMG-IV): sequencing the most valuable type-strain genomes for metagenomic binning, comparative biology and taxonomic classification.</title>
        <authorList>
            <person name="Goeker M."/>
        </authorList>
    </citation>
    <scope>NUCLEOTIDE SEQUENCE [LARGE SCALE GENOMIC DNA]</scope>
    <source>
        <strain evidence="1 2">DSM 40141</strain>
    </source>
</reference>
<dbReference type="Proteomes" id="UP000540423">
    <property type="component" value="Unassembled WGS sequence"/>
</dbReference>
<comment type="caution">
    <text evidence="1">The sequence shown here is derived from an EMBL/GenBank/DDBJ whole genome shotgun (WGS) entry which is preliminary data.</text>
</comment>
<evidence type="ECO:0008006" key="3">
    <source>
        <dbReference type="Google" id="ProtNLM"/>
    </source>
</evidence>
<accession>A0A7X0HJM3</accession>
<gene>
    <name evidence="1" type="ORF">HNQ79_004070</name>
</gene>
<keyword evidence="2" id="KW-1185">Reference proteome</keyword>
<dbReference type="EMBL" id="JACHEM010000010">
    <property type="protein sequence ID" value="MBB6437569.1"/>
    <property type="molecule type" value="Genomic_DNA"/>
</dbReference>